<proteinExistence type="predicted"/>
<comment type="caution">
    <text evidence="3">The sequence shown here is derived from an EMBL/GenBank/DDBJ whole genome shotgun (WGS) entry which is preliminary data.</text>
</comment>
<protein>
    <submittedName>
        <fullName evidence="3">Uncharacterized protein</fullName>
    </submittedName>
</protein>
<dbReference type="Proteomes" id="UP001642360">
    <property type="component" value="Unassembled WGS sequence"/>
</dbReference>
<feature type="compositionally biased region" description="Basic and acidic residues" evidence="1">
    <location>
        <begin position="170"/>
        <end position="183"/>
    </location>
</feature>
<evidence type="ECO:0000313" key="4">
    <source>
        <dbReference type="EMBL" id="CAK9186514.1"/>
    </source>
</evidence>
<feature type="compositionally biased region" description="Acidic residues" evidence="1">
    <location>
        <begin position="187"/>
        <end position="212"/>
    </location>
</feature>
<dbReference type="PANTHER" id="PTHR36595:SF2">
    <property type="entry name" value="SERINE_THREONINE-PROTEIN KINASE FHKB-RELATED"/>
    <property type="match status" value="1"/>
</dbReference>
<dbReference type="EMBL" id="CAUOFW020009613">
    <property type="protein sequence ID" value="CAK9186514.1"/>
    <property type="molecule type" value="Genomic_DNA"/>
</dbReference>
<name>A0ABC8T4S4_9AQUA</name>
<keyword evidence="2" id="KW-0472">Membrane</keyword>
<reference evidence="3 5" key="1">
    <citation type="submission" date="2024-02" db="EMBL/GenBank/DDBJ databases">
        <authorList>
            <person name="Vignale AGUSTIN F."/>
            <person name="Sosa J E."/>
            <person name="Modenutti C."/>
        </authorList>
    </citation>
    <scope>NUCLEOTIDE SEQUENCE [LARGE SCALE GENOMIC DNA]</scope>
</reference>
<dbReference type="AlphaFoldDB" id="A0ABC8T4S4"/>
<keyword evidence="5" id="KW-1185">Reference proteome</keyword>
<keyword evidence="2" id="KW-1133">Transmembrane helix</keyword>
<sequence length="251" mass="28874">MKIVSVPTLILLLLCITICSIFFLSSLSLSVSQHHTLSVSEFFSMKKSSHLVVFLTFNVVVIAILMRSVQAIQYTIPMHGTLVTAGFEKDEMNLALPICAEQPFPLYAGEYAVESMKDHIDDNNDFLPRLVYVGYTEEKIKDDHHDDSMKDHIDDNNDFLPRLVYVGYTEDDHHDDSNDEYYHGYDGYDEDNDDDLDKDDDDSEYGEEEDDDLSKRIEDFIAKNNQKWTEEKLNDKQLYIEAAELQFSVAA</sequence>
<feature type="transmembrane region" description="Helical" evidence="2">
    <location>
        <begin position="48"/>
        <end position="66"/>
    </location>
</feature>
<evidence type="ECO:0000313" key="5">
    <source>
        <dbReference type="Proteomes" id="UP001642360"/>
    </source>
</evidence>
<gene>
    <name evidence="3" type="ORF">ILEXP_LOCUS33534</name>
    <name evidence="4" type="ORF">ILEXP_LOCUS57009</name>
</gene>
<evidence type="ECO:0000313" key="3">
    <source>
        <dbReference type="EMBL" id="CAK9164422.1"/>
    </source>
</evidence>
<evidence type="ECO:0000256" key="2">
    <source>
        <dbReference type="SAM" id="Phobius"/>
    </source>
</evidence>
<evidence type="ECO:0000256" key="1">
    <source>
        <dbReference type="SAM" id="MobiDB-lite"/>
    </source>
</evidence>
<keyword evidence="2" id="KW-0812">Transmembrane</keyword>
<dbReference type="PANTHER" id="PTHR36595">
    <property type="entry name" value="TRANSMEMBRANE PROTEIN"/>
    <property type="match status" value="1"/>
</dbReference>
<feature type="region of interest" description="Disordered" evidence="1">
    <location>
        <begin position="170"/>
        <end position="214"/>
    </location>
</feature>
<accession>A0ABC8T4S4</accession>
<organism evidence="3 5">
    <name type="scientific">Ilex paraguariensis</name>
    <name type="common">yerba mate</name>
    <dbReference type="NCBI Taxonomy" id="185542"/>
    <lineage>
        <taxon>Eukaryota</taxon>
        <taxon>Viridiplantae</taxon>
        <taxon>Streptophyta</taxon>
        <taxon>Embryophyta</taxon>
        <taxon>Tracheophyta</taxon>
        <taxon>Spermatophyta</taxon>
        <taxon>Magnoliopsida</taxon>
        <taxon>eudicotyledons</taxon>
        <taxon>Gunneridae</taxon>
        <taxon>Pentapetalae</taxon>
        <taxon>asterids</taxon>
        <taxon>campanulids</taxon>
        <taxon>Aquifoliales</taxon>
        <taxon>Aquifoliaceae</taxon>
        <taxon>Ilex</taxon>
    </lineage>
</organism>
<dbReference type="EMBL" id="CAUOFW020004201">
    <property type="protein sequence ID" value="CAK9164422.1"/>
    <property type="molecule type" value="Genomic_DNA"/>
</dbReference>